<proteinExistence type="predicted"/>
<dbReference type="AlphaFoldDB" id="A0AAV2ITC4"/>
<dbReference type="Pfam" id="PF01833">
    <property type="entry name" value="TIG"/>
    <property type="match status" value="1"/>
</dbReference>
<name>A0AAV2ITC4_LYMST</name>
<feature type="non-terminal residue" evidence="4">
    <location>
        <position position="1"/>
    </location>
</feature>
<dbReference type="PANTHER" id="PTHR46769">
    <property type="entry name" value="POLYCYSTIC KIDNEY AND HEPATIC DISEASE 1 (AUTOSOMAL RECESSIVE)-LIKE 1"/>
    <property type="match status" value="1"/>
</dbReference>
<dbReference type="SUPFAM" id="SSF81296">
    <property type="entry name" value="E set domains"/>
    <property type="match status" value="1"/>
</dbReference>
<dbReference type="Proteomes" id="UP001497497">
    <property type="component" value="Unassembled WGS sequence"/>
</dbReference>
<dbReference type="InterPro" id="IPR052387">
    <property type="entry name" value="Fibrocystin"/>
</dbReference>
<evidence type="ECO:0000313" key="4">
    <source>
        <dbReference type="EMBL" id="CAL1548484.1"/>
    </source>
</evidence>
<dbReference type="PANTHER" id="PTHR46769:SF2">
    <property type="entry name" value="FIBROCYSTIN-L ISOFORM 2 PRECURSOR-RELATED"/>
    <property type="match status" value="1"/>
</dbReference>
<dbReference type="CDD" id="cd00603">
    <property type="entry name" value="IPT_PCSR"/>
    <property type="match status" value="1"/>
</dbReference>
<accession>A0AAV2ITC4</accession>
<reference evidence="4 5" key="1">
    <citation type="submission" date="2024-04" db="EMBL/GenBank/DDBJ databases">
        <authorList>
            <consortium name="Genoscope - CEA"/>
            <person name="William W."/>
        </authorList>
    </citation>
    <scope>NUCLEOTIDE SEQUENCE [LARGE SCALE GENOMIC DNA]</scope>
</reference>
<feature type="compositionally biased region" description="Polar residues" evidence="2">
    <location>
        <begin position="137"/>
        <end position="150"/>
    </location>
</feature>
<feature type="region of interest" description="Disordered" evidence="2">
    <location>
        <begin position="128"/>
        <end position="150"/>
    </location>
</feature>
<evidence type="ECO:0000256" key="1">
    <source>
        <dbReference type="ARBA" id="ARBA00022729"/>
    </source>
</evidence>
<dbReference type="InterPro" id="IPR002909">
    <property type="entry name" value="IPT_dom"/>
</dbReference>
<evidence type="ECO:0000259" key="3">
    <source>
        <dbReference type="Pfam" id="PF01833"/>
    </source>
</evidence>
<keyword evidence="1" id="KW-0732">Signal</keyword>
<feature type="domain" description="IPT/TIG" evidence="3">
    <location>
        <begin position="12"/>
        <end position="67"/>
    </location>
</feature>
<protein>
    <recommendedName>
        <fullName evidence="3">IPT/TIG domain-containing protein</fullName>
    </recommendedName>
</protein>
<evidence type="ECO:0000256" key="2">
    <source>
        <dbReference type="SAM" id="MobiDB-lite"/>
    </source>
</evidence>
<dbReference type="EMBL" id="CAXITT010001377">
    <property type="protein sequence ID" value="CAL1548484.1"/>
    <property type="molecule type" value="Genomic_DNA"/>
</dbReference>
<keyword evidence="5" id="KW-1185">Reference proteome</keyword>
<organism evidence="4 5">
    <name type="scientific">Lymnaea stagnalis</name>
    <name type="common">Great pond snail</name>
    <name type="synonym">Helix stagnalis</name>
    <dbReference type="NCBI Taxonomy" id="6523"/>
    <lineage>
        <taxon>Eukaryota</taxon>
        <taxon>Metazoa</taxon>
        <taxon>Spiralia</taxon>
        <taxon>Lophotrochozoa</taxon>
        <taxon>Mollusca</taxon>
        <taxon>Gastropoda</taxon>
        <taxon>Heterobranchia</taxon>
        <taxon>Euthyneura</taxon>
        <taxon>Panpulmonata</taxon>
        <taxon>Hygrophila</taxon>
        <taxon>Lymnaeoidea</taxon>
        <taxon>Lymnaeidae</taxon>
        <taxon>Lymnaea</taxon>
    </lineage>
</organism>
<evidence type="ECO:0000313" key="5">
    <source>
        <dbReference type="Proteomes" id="UP001497497"/>
    </source>
</evidence>
<sequence length="150" mass="16396">NRIPDIVYTFQVTGMSPQFGSLYGGTDLFITGRGFSTKTAIMNVSVGPHKCDISEISQTSIKCRIANTGKRIDISATGVHKVYGQGYAWDKDPVMIGVGDYITWHWETPQYVSDVSYSVQQTATPSDFQNMPGGFSSGPNTRKGNVIMTN</sequence>
<gene>
    <name evidence="4" type="ORF">GSLYS_00021801001</name>
</gene>
<comment type="caution">
    <text evidence="4">The sequence shown here is derived from an EMBL/GenBank/DDBJ whole genome shotgun (WGS) entry which is preliminary data.</text>
</comment>
<dbReference type="Gene3D" id="2.60.40.10">
    <property type="entry name" value="Immunoglobulins"/>
    <property type="match status" value="1"/>
</dbReference>
<dbReference type="InterPro" id="IPR014756">
    <property type="entry name" value="Ig_E-set"/>
</dbReference>
<dbReference type="InterPro" id="IPR013783">
    <property type="entry name" value="Ig-like_fold"/>
</dbReference>